<dbReference type="AlphaFoldDB" id="A0A830GHF4"/>
<reference evidence="1" key="1">
    <citation type="journal article" date="2014" name="Int. J. Syst. Evol. Microbiol.">
        <title>Complete genome sequence of Corynebacterium casei LMG S-19264T (=DSM 44701T), isolated from a smear-ripened cheese.</title>
        <authorList>
            <consortium name="US DOE Joint Genome Institute (JGI-PGF)"/>
            <person name="Walter F."/>
            <person name="Albersmeier A."/>
            <person name="Kalinowski J."/>
            <person name="Ruckert C."/>
        </authorList>
    </citation>
    <scope>NUCLEOTIDE SEQUENCE</scope>
    <source>
        <strain evidence="1">JCM 17820</strain>
    </source>
</reference>
<evidence type="ECO:0008006" key="3">
    <source>
        <dbReference type="Google" id="ProtNLM"/>
    </source>
</evidence>
<comment type="caution">
    <text evidence="1">The sequence shown here is derived from an EMBL/GenBank/DDBJ whole genome shotgun (WGS) entry which is preliminary data.</text>
</comment>
<dbReference type="EMBL" id="BMOU01000001">
    <property type="protein sequence ID" value="GGN88243.1"/>
    <property type="molecule type" value="Genomic_DNA"/>
</dbReference>
<gene>
    <name evidence="1" type="ORF">GCM10009030_07760</name>
</gene>
<dbReference type="Proteomes" id="UP000605784">
    <property type="component" value="Unassembled WGS sequence"/>
</dbReference>
<dbReference type="RefSeq" id="WP_188994711.1">
    <property type="nucleotide sequence ID" value="NZ_BMOU01000001.1"/>
</dbReference>
<accession>A0A830GHF4</accession>
<keyword evidence="2" id="KW-1185">Reference proteome</keyword>
<dbReference type="InterPro" id="IPR011330">
    <property type="entry name" value="Glyco_hydro/deAcase_b/a-brl"/>
</dbReference>
<organism evidence="1 2">
    <name type="scientific">Haloarcula pellucida</name>
    <dbReference type="NCBI Taxonomy" id="1427151"/>
    <lineage>
        <taxon>Archaea</taxon>
        <taxon>Methanobacteriati</taxon>
        <taxon>Methanobacteriota</taxon>
        <taxon>Stenosarchaea group</taxon>
        <taxon>Halobacteria</taxon>
        <taxon>Halobacteriales</taxon>
        <taxon>Haloarculaceae</taxon>
        <taxon>Haloarcula</taxon>
    </lineage>
</organism>
<evidence type="ECO:0000313" key="1">
    <source>
        <dbReference type="EMBL" id="GGN88243.1"/>
    </source>
</evidence>
<evidence type="ECO:0000313" key="2">
    <source>
        <dbReference type="Proteomes" id="UP000605784"/>
    </source>
</evidence>
<reference evidence="1" key="2">
    <citation type="submission" date="2020-09" db="EMBL/GenBank/DDBJ databases">
        <authorList>
            <person name="Sun Q."/>
            <person name="Ohkuma M."/>
        </authorList>
    </citation>
    <scope>NUCLEOTIDE SEQUENCE</scope>
    <source>
        <strain evidence="1">JCM 17820</strain>
    </source>
</reference>
<dbReference type="GO" id="GO:0005975">
    <property type="term" value="P:carbohydrate metabolic process"/>
    <property type="evidence" value="ECO:0007669"/>
    <property type="project" value="InterPro"/>
</dbReference>
<dbReference type="SUPFAM" id="SSF88713">
    <property type="entry name" value="Glycoside hydrolase/deacetylase"/>
    <property type="match status" value="1"/>
</dbReference>
<proteinExistence type="predicted"/>
<sequence>MTRDFTDDAYAELLDTGIEAGYDFLTVREYILREDLPERFLLLRHDVDRKPENSVRFARIEAERDVSSTYYVRTIEKVFDPEILDRLEALGHEVGYHYEDLDRADGDVEAARASFADHLARLREHVTVDTVCMHGNPLTAHDNRDMWDDPADLEPYGIVGEAYLSMDFTDVTYFSDTGRTWRDGALKIKDHTMGEGKKHVSADSTADLQTLLRNRRVDRACLLTHPNRWADSTPELVAEAAKDAVTNVGKRGLTLLR</sequence>
<name>A0A830GHF4_9EURY</name>
<protein>
    <recommendedName>
        <fullName evidence="3">Polysaccharide deacetylase</fullName>
    </recommendedName>
</protein>